<dbReference type="GO" id="GO:0016020">
    <property type="term" value="C:membrane"/>
    <property type="evidence" value="ECO:0007669"/>
    <property type="project" value="UniProtKB-SubCell"/>
</dbReference>
<dbReference type="Proteomes" id="UP000236497">
    <property type="component" value="Unassembled WGS sequence"/>
</dbReference>
<protein>
    <submittedName>
        <fullName evidence="7">Putative membrane protein</fullName>
    </submittedName>
</protein>
<feature type="transmembrane region" description="Helical" evidence="6">
    <location>
        <begin position="316"/>
        <end position="342"/>
    </location>
</feature>
<sequence>MKLWEGMNDRTRFFINLAIIVLGVYLGFRFILPLILPFIVAYILSWIVRPVTEFLYNKVKIPRIVAGSVSLIALFVLLSVALFYIGNIFIKQAINFFRNIPAYLSILAGKLDNICNSCDEVFGLAAGSVRKVVDEHMLRIVDKVKTDVIPGITTRTFYIVIGAVGFVGILLIIFISAALIIKEVPEIKSKYKNTDIYRDLTKVTARLADAGAAYFRSQLLIMALVAVCITTGLILIKNEYALLLGLGVALLDALPVLGTGMILIPWSIITLINGNIYAAAVLITTYLICQIIREVLEPKLIGSRIGIKPLYTLISMYIGLKLFGVAGFILGPIGLIIIITVIRMQNEKEPMSYTLDKGAKLE</sequence>
<keyword evidence="8" id="KW-1185">Reference proteome</keyword>
<dbReference type="AlphaFoldDB" id="A0A0H5SJE9"/>
<evidence type="ECO:0000256" key="5">
    <source>
        <dbReference type="ARBA" id="ARBA00023136"/>
    </source>
</evidence>
<dbReference type="PANTHER" id="PTHR21716">
    <property type="entry name" value="TRANSMEMBRANE PROTEIN"/>
    <property type="match status" value="1"/>
</dbReference>
<evidence type="ECO:0000313" key="8">
    <source>
        <dbReference type="Proteomes" id="UP000236497"/>
    </source>
</evidence>
<evidence type="ECO:0000256" key="6">
    <source>
        <dbReference type="SAM" id="Phobius"/>
    </source>
</evidence>
<dbReference type="RefSeq" id="WP_103203711.1">
    <property type="nucleotide sequence ID" value="NZ_CVTD020000027.1"/>
</dbReference>
<dbReference type="OrthoDB" id="9774361at2"/>
<evidence type="ECO:0000256" key="3">
    <source>
        <dbReference type="ARBA" id="ARBA00022692"/>
    </source>
</evidence>
<comment type="subcellular location">
    <subcellularLocation>
        <location evidence="1">Membrane</location>
        <topology evidence="1">Multi-pass membrane protein</topology>
    </subcellularLocation>
</comment>
<comment type="similarity">
    <text evidence="2">Belongs to the autoinducer-2 exporter (AI-2E) (TC 2.A.86) family.</text>
</comment>
<dbReference type="InterPro" id="IPR002549">
    <property type="entry name" value="AI-2E-like"/>
</dbReference>
<dbReference type="Pfam" id="PF01594">
    <property type="entry name" value="AI-2E_transport"/>
    <property type="match status" value="1"/>
</dbReference>
<dbReference type="PANTHER" id="PTHR21716:SF68">
    <property type="entry name" value="TRANSPORT PROTEIN YTVI-RELATED"/>
    <property type="match status" value="1"/>
</dbReference>
<reference evidence="7 8" key="1">
    <citation type="submission" date="2015-06" db="EMBL/GenBank/DDBJ databases">
        <authorList>
            <person name="Wibberg Daniel"/>
        </authorList>
    </citation>
    <scope>NUCLEOTIDE SEQUENCE [LARGE SCALE GENOMIC DNA]</scope>
    <source>
        <strain evidence="7 8">T3/55T</strain>
    </source>
</reference>
<gene>
    <name evidence="7" type="ORF">HHT355_2446</name>
</gene>
<feature type="transmembrane region" description="Helical" evidence="6">
    <location>
        <begin position="64"/>
        <end position="90"/>
    </location>
</feature>
<evidence type="ECO:0000313" key="7">
    <source>
        <dbReference type="EMBL" id="CRZ35632.1"/>
    </source>
</evidence>
<dbReference type="InterPro" id="IPR014227">
    <property type="entry name" value="YtvI-like"/>
</dbReference>
<feature type="transmembrane region" description="Helical" evidence="6">
    <location>
        <begin position="276"/>
        <end position="296"/>
    </location>
</feature>
<name>A0A0H5SJE9_HERHM</name>
<organism evidence="7 8">
    <name type="scientific">Herbinix hemicellulosilytica</name>
    <dbReference type="NCBI Taxonomy" id="1564487"/>
    <lineage>
        <taxon>Bacteria</taxon>
        <taxon>Bacillati</taxon>
        <taxon>Bacillota</taxon>
        <taxon>Clostridia</taxon>
        <taxon>Lachnospirales</taxon>
        <taxon>Lachnospiraceae</taxon>
        <taxon>Herbinix</taxon>
    </lineage>
</organism>
<proteinExistence type="inferred from homology"/>
<evidence type="ECO:0000256" key="4">
    <source>
        <dbReference type="ARBA" id="ARBA00022989"/>
    </source>
</evidence>
<feature type="transmembrane region" description="Helical" evidence="6">
    <location>
        <begin position="219"/>
        <end position="236"/>
    </location>
</feature>
<keyword evidence="5 6" id="KW-0472">Membrane</keyword>
<feature type="transmembrane region" description="Helical" evidence="6">
    <location>
        <begin position="157"/>
        <end position="181"/>
    </location>
</feature>
<feature type="transmembrane region" description="Helical" evidence="6">
    <location>
        <begin position="12"/>
        <end position="28"/>
    </location>
</feature>
<dbReference type="GO" id="GO:0055085">
    <property type="term" value="P:transmembrane transport"/>
    <property type="evidence" value="ECO:0007669"/>
    <property type="project" value="TreeGrafter"/>
</dbReference>
<dbReference type="NCBIfam" id="TIGR02872">
    <property type="entry name" value="spore_ytvI"/>
    <property type="match status" value="1"/>
</dbReference>
<feature type="transmembrane region" description="Helical" evidence="6">
    <location>
        <begin position="242"/>
        <end position="264"/>
    </location>
</feature>
<keyword evidence="3 6" id="KW-0812">Transmembrane</keyword>
<evidence type="ECO:0000256" key="1">
    <source>
        <dbReference type="ARBA" id="ARBA00004141"/>
    </source>
</evidence>
<keyword evidence="4 6" id="KW-1133">Transmembrane helix</keyword>
<evidence type="ECO:0000256" key="2">
    <source>
        <dbReference type="ARBA" id="ARBA00009773"/>
    </source>
</evidence>
<accession>A0A0H5SJE9</accession>
<dbReference type="EMBL" id="CVTD020000027">
    <property type="protein sequence ID" value="CRZ35632.1"/>
    <property type="molecule type" value="Genomic_DNA"/>
</dbReference>